<dbReference type="Proteomes" id="UP000588112">
    <property type="component" value="Unassembled WGS sequence"/>
</dbReference>
<dbReference type="EMBL" id="JACHBR010000001">
    <property type="protein sequence ID" value="MBB5628206.1"/>
    <property type="molecule type" value="Genomic_DNA"/>
</dbReference>
<dbReference type="InterPro" id="IPR023430">
    <property type="entry name" value="Pept_HybD-like_dom_sf"/>
</dbReference>
<protein>
    <submittedName>
        <fullName evidence="6">Hydrogenase maturation protease</fullName>
        <ecNumber evidence="6">3.4.23.-</ecNumber>
    </submittedName>
</protein>
<evidence type="ECO:0000256" key="2">
    <source>
        <dbReference type="ARBA" id="ARBA00022670"/>
    </source>
</evidence>
<dbReference type="GO" id="GO:0008047">
    <property type="term" value="F:enzyme activator activity"/>
    <property type="evidence" value="ECO:0007669"/>
    <property type="project" value="InterPro"/>
</dbReference>
<reference evidence="6 7" key="1">
    <citation type="submission" date="2020-08" db="EMBL/GenBank/DDBJ databases">
        <title>Sequencing the genomes of 1000 actinobacteria strains.</title>
        <authorList>
            <person name="Klenk H.-P."/>
        </authorList>
    </citation>
    <scope>NUCLEOTIDE SEQUENCE [LARGE SCALE GENOMIC DNA]</scope>
    <source>
        <strain evidence="6 7">DSM 45790</strain>
    </source>
</reference>
<evidence type="ECO:0000256" key="3">
    <source>
        <dbReference type="ARBA" id="ARBA00022750"/>
    </source>
</evidence>
<dbReference type="NCBIfam" id="TIGR00072">
    <property type="entry name" value="hydrog_prot"/>
    <property type="match status" value="1"/>
</dbReference>
<dbReference type="AlphaFoldDB" id="A0A7W9DR67"/>
<evidence type="ECO:0000313" key="6">
    <source>
        <dbReference type="EMBL" id="MBB5628206.1"/>
    </source>
</evidence>
<feature type="region of interest" description="Disordered" evidence="5">
    <location>
        <begin position="167"/>
        <end position="228"/>
    </location>
</feature>
<dbReference type="PRINTS" id="PR00446">
    <property type="entry name" value="HYDRGNUPTAKE"/>
</dbReference>
<keyword evidence="4 6" id="KW-0378">Hydrolase</keyword>
<comment type="similarity">
    <text evidence="1">Belongs to the peptidase A31 family.</text>
</comment>
<dbReference type="GO" id="GO:0004190">
    <property type="term" value="F:aspartic-type endopeptidase activity"/>
    <property type="evidence" value="ECO:0007669"/>
    <property type="project" value="UniProtKB-KW"/>
</dbReference>
<keyword evidence="3" id="KW-0064">Aspartyl protease</keyword>
<dbReference type="PANTHER" id="PTHR30302">
    <property type="entry name" value="HYDROGENASE 1 MATURATION PROTEASE"/>
    <property type="match status" value="1"/>
</dbReference>
<dbReference type="InterPro" id="IPR000671">
    <property type="entry name" value="Peptidase_A31"/>
</dbReference>
<dbReference type="Gene3D" id="3.40.50.1450">
    <property type="entry name" value="HybD-like"/>
    <property type="match status" value="1"/>
</dbReference>
<evidence type="ECO:0000256" key="5">
    <source>
        <dbReference type="SAM" id="MobiDB-lite"/>
    </source>
</evidence>
<accession>A0A7W9DR67</accession>
<dbReference type="Pfam" id="PF01750">
    <property type="entry name" value="HycI"/>
    <property type="match status" value="1"/>
</dbReference>
<dbReference type="SUPFAM" id="SSF53163">
    <property type="entry name" value="HybD-like"/>
    <property type="match status" value="1"/>
</dbReference>
<dbReference type="PANTHER" id="PTHR30302:SF1">
    <property type="entry name" value="HYDROGENASE 2 MATURATION PROTEASE"/>
    <property type="match status" value="1"/>
</dbReference>
<keyword evidence="2 6" id="KW-0645">Protease</keyword>
<keyword evidence="7" id="KW-1185">Reference proteome</keyword>
<organism evidence="6 7">
    <name type="scientific">Sphaerisporangium krabiense</name>
    <dbReference type="NCBI Taxonomy" id="763782"/>
    <lineage>
        <taxon>Bacteria</taxon>
        <taxon>Bacillati</taxon>
        <taxon>Actinomycetota</taxon>
        <taxon>Actinomycetes</taxon>
        <taxon>Streptosporangiales</taxon>
        <taxon>Streptosporangiaceae</taxon>
        <taxon>Sphaerisporangium</taxon>
    </lineage>
</organism>
<dbReference type="EC" id="3.4.23.-" evidence="6"/>
<name>A0A7W9DR67_9ACTN</name>
<comment type="caution">
    <text evidence="6">The sequence shown here is derived from an EMBL/GenBank/DDBJ whole genome shotgun (WGS) entry which is preliminary data.</text>
</comment>
<gene>
    <name evidence="6" type="ORF">BJ981_003905</name>
</gene>
<dbReference type="CDD" id="cd06068">
    <property type="entry name" value="H2MP_like-1"/>
    <property type="match status" value="1"/>
</dbReference>
<evidence type="ECO:0000313" key="7">
    <source>
        <dbReference type="Proteomes" id="UP000588112"/>
    </source>
</evidence>
<feature type="compositionally biased region" description="Basic and acidic residues" evidence="5">
    <location>
        <begin position="176"/>
        <end position="191"/>
    </location>
</feature>
<dbReference type="GO" id="GO:0016485">
    <property type="term" value="P:protein processing"/>
    <property type="evidence" value="ECO:0007669"/>
    <property type="project" value="TreeGrafter"/>
</dbReference>
<sequence length="228" mass="23202">MNVLVAGVGNVFLGDDGFGVAVARRLAGADLPAGAVVRDFGIRGVHLAYELTGGAYDGAVIVDAVARGGRPGTLYVLRPEPAEAPPVFADAHDMTPDAVLALSSALGGAPGRVLVVGCEPRDLSPGMDLSPPVSEAVGPAADLVLELVADLAEEPATEKVAEKIAERRAAAPSGAARREDHHAEASRDDLGAGRGRRHGLPVDSGHQAVHEDPEHVTGAGMSQETGVN</sequence>
<proteinExistence type="inferred from homology"/>
<evidence type="ECO:0000256" key="1">
    <source>
        <dbReference type="ARBA" id="ARBA00006814"/>
    </source>
</evidence>
<evidence type="ECO:0000256" key="4">
    <source>
        <dbReference type="ARBA" id="ARBA00022801"/>
    </source>
</evidence>